<comment type="caution">
    <text evidence="6">The sequence shown here is derived from an EMBL/GenBank/DDBJ whole genome shotgun (WGS) entry which is preliminary data.</text>
</comment>
<sequence length="334" mass="37186">MCSLRKLLLLVPFLFVSNIAFSKPFIFAVIPKEENNPFFIASRDGCYDAAQTLDNVECLFRGPTSVDVRKQDKIISDMIDQGVDGIAIAVTQSEFLVTHSMIKALASGIPIVTYDADFSDESLKEFPSLRKAYIGTNDFELGKALGEQLKSQRPQGGVFVIQSGRPDSPNLNQRVMGVRSALSGNDDLNTLKDPIKGNQGWREFSKPLYNFGQFDRAQADLRNVLSSYDKRNINAVVAVGGWTQFKDGYRELIEPHKQALSDKDIVLIIADTADQQLVYLGEHLAHANVGQNPYEMGKQAILTLHKLVNGQPVEEMTYIPMTQCNQQNYANCTK</sequence>
<keyword evidence="7" id="KW-1185">Reference proteome</keyword>
<proteinExistence type="inferred from homology"/>
<evidence type="ECO:0000256" key="3">
    <source>
        <dbReference type="ARBA" id="ARBA00022181"/>
    </source>
</evidence>
<comment type="subcellular location">
    <subcellularLocation>
        <location evidence="1">Periplasm</location>
    </subcellularLocation>
</comment>
<dbReference type="InterPro" id="IPR050555">
    <property type="entry name" value="Bact_Solute-Bind_Prot2"/>
</dbReference>
<keyword evidence="4" id="KW-0732">Signal</keyword>
<feature type="chain" id="PRO_5046705642" description="Autoinducer 2-binding periplasmic protein LuxP" evidence="4">
    <location>
        <begin position="23"/>
        <end position="334"/>
    </location>
</feature>
<dbReference type="SUPFAM" id="SSF53822">
    <property type="entry name" value="Periplasmic binding protein-like I"/>
    <property type="match status" value="1"/>
</dbReference>
<dbReference type="Pfam" id="PF13407">
    <property type="entry name" value="Peripla_BP_4"/>
    <property type="match status" value="1"/>
</dbReference>
<evidence type="ECO:0000256" key="2">
    <source>
        <dbReference type="ARBA" id="ARBA00007639"/>
    </source>
</evidence>
<evidence type="ECO:0000256" key="4">
    <source>
        <dbReference type="SAM" id="SignalP"/>
    </source>
</evidence>
<accession>A0ABT8BSD6</accession>
<dbReference type="EMBL" id="JAUFQC010000001">
    <property type="protein sequence ID" value="MDN3610052.1"/>
    <property type="molecule type" value="Genomic_DNA"/>
</dbReference>
<dbReference type="PANTHER" id="PTHR30036">
    <property type="entry name" value="D-XYLOSE-BINDING PERIPLASMIC PROTEIN"/>
    <property type="match status" value="1"/>
</dbReference>
<organism evidence="6 7">
    <name type="scientific">Vibrio ostreicida</name>
    <dbReference type="NCBI Taxonomy" id="526588"/>
    <lineage>
        <taxon>Bacteria</taxon>
        <taxon>Pseudomonadati</taxon>
        <taxon>Pseudomonadota</taxon>
        <taxon>Gammaproteobacteria</taxon>
        <taxon>Vibrionales</taxon>
        <taxon>Vibrionaceae</taxon>
        <taxon>Vibrio</taxon>
    </lineage>
</organism>
<dbReference type="Proteomes" id="UP001238540">
    <property type="component" value="Unassembled WGS sequence"/>
</dbReference>
<dbReference type="Gene3D" id="3.40.50.2300">
    <property type="match status" value="2"/>
</dbReference>
<evidence type="ECO:0000259" key="5">
    <source>
        <dbReference type="Pfam" id="PF13407"/>
    </source>
</evidence>
<feature type="signal peptide" evidence="4">
    <location>
        <begin position="1"/>
        <end position="22"/>
    </location>
</feature>
<dbReference type="RefSeq" id="WP_076588008.1">
    <property type="nucleotide sequence ID" value="NZ_JABEYA020000013.1"/>
</dbReference>
<evidence type="ECO:0000256" key="1">
    <source>
        <dbReference type="ARBA" id="ARBA00004418"/>
    </source>
</evidence>
<gene>
    <name evidence="6" type="ORF">QWZ16_10110</name>
</gene>
<protein>
    <recommendedName>
        <fullName evidence="3">Autoinducer 2-binding periplasmic protein LuxP</fullName>
    </recommendedName>
</protein>
<reference evidence="7" key="1">
    <citation type="journal article" date="2019" name="Int. J. Syst. Evol. Microbiol.">
        <title>The Global Catalogue of Microorganisms (GCM) 10K type strain sequencing project: providing services to taxonomists for standard genome sequencing and annotation.</title>
        <authorList>
            <consortium name="The Broad Institute Genomics Platform"/>
            <consortium name="The Broad Institute Genome Sequencing Center for Infectious Disease"/>
            <person name="Wu L."/>
            <person name="Ma J."/>
        </authorList>
    </citation>
    <scope>NUCLEOTIDE SEQUENCE [LARGE SCALE GENOMIC DNA]</scope>
    <source>
        <strain evidence="7">CECT 7398</strain>
    </source>
</reference>
<feature type="domain" description="Periplasmic binding protein" evidence="5">
    <location>
        <begin position="27"/>
        <end position="311"/>
    </location>
</feature>
<dbReference type="PANTHER" id="PTHR30036:SF7">
    <property type="entry name" value="ABC TRANSPORTER PERIPLASMIC-BINDING PROTEIN YPHF"/>
    <property type="match status" value="1"/>
</dbReference>
<name>A0ABT8BSD6_9VIBR</name>
<dbReference type="InterPro" id="IPR028082">
    <property type="entry name" value="Peripla_BP_I"/>
</dbReference>
<evidence type="ECO:0000313" key="7">
    <source>
        <dbReference type="Proteomes" id="UP001238540"/>
    </source>
</evidence>
<comment type="similarity">
    <text evidence="2">Belongs to the bacterial solute-binding protein 2 family.</text>
</comment>
<evidence type="ECO:0000313" key="6">
    <source>
        <dbReference type="EMBL" id="MDN3610052.1"/>
    </source>
</evidence>
<dbReference type="InterPro" id="IPR025997">
    <property type="entry name" value="SBP_2_dom"/>
</dbReference>